<feature type="chain" id="PRO_5026653793" evidence="1">
    <location>
        <begin position="26"/>
        <end position="123"/>
    </location>
</feature>
<dbReference type="OrthoDB" id="6197363at2"/>
<keyword evidence="3" id="KW-1185">Reference proteome</keyword>
<dbReference type="Pfam" id="PF12514">
    <property type="entry name" value="DUF3718"/>
    <property type="match status" value="1"/>
</dbReference>
<protein>
    <submittedName>
        <fullName evidence="2">DUF3718 domain-containing protein</fullName>
    </submittedName>
</protein>
<organism evidence="2 3">
    <name type="scientific">Psychrosphaera haliotis</name>
    <dbReference type="NCBI Taxonomy" id="555083"/>
    <lineage>
        <taxon>Bacteria</taxon>
        <taxon>Pseudomonadati</taxon>
        <taxon>Pseudomonadota</taxon>
        <taxon>Gammaproteobacteria</taxon>
        <taxon>Alteromonadales</taxon>
        <taxon>Pseudoalteromonadaceae</taxon>
        <taxon>Psychrosphaera</taxon>
    </lineage>
</organism>
<gene>
    <name evidence="2" type="ORF">GNP35_08745</name>
</gene>
<keyword evidence="1" id="KW-0732">Signal</keyword>
<evidence type="ECO:0000313" key="2">
    <source>
        <dbReference type="EMBL" id="MUH72573.1"/>
    </source>
</evidence>
<evidence type="ECO:0000313" key="3">
    <source>
        <dbReference type="Proteomes" id="UP000439994"/>
    </source>
</evidence>
<dbReference type="Proteomes" id="UP000439994">
    <property type="component" value="Unassembled WGS sequence"/>
</dbReference>
<dbReference type="AlphaFoldDB" id="A0A6N8F835"/>
<dbReference type="InterPro" id="IPR022193">
    <property type="entry name" value="DUF3718"/>
</dbReference>
<sequence length="123" mass="12983">MKSIVAFLSTVVLLSVMSVSAPAKANDVASFLAGVCDNVASDNKGRFRKKLKNAGVKLRNIYDGVTCGGEPLVRYAMQKNAKAVGVFMVKRMPASHFASSGDLDWAAANGFGDSDIAKAIAKR</sequence>
<name>A0A6N8F835_9GAMM</name>
<evidence type="ECO:0000256" key="1">
    <source>
        <dbReference type="SAM" id="SignalP"/>
    </source>
</evidence>
<accession>A0A6N8F835</accession>
<proteinExistence type="predicted"/>
<comment type="caution">
    <text evidence="2">The sequence shown here is derived from an EMBL/GenBank/DDBJ whole genome shotgun (WGS) entry which is preliminary data.</text>
</comment>
<dbReference type="EMBL" id="WOCD01000003">
    <property type="protein sequence ID" value="MUH72573.1"/>
    <property type="molecule type" value="Genomic_DNA"/>
</dbReference>
<reference evidence="2 3" key="1">
    <citation type="submission" date="2019-11" db="EMBL/GenBank/DDBJ databases">
        <title>P. haliotis isolates from Z. marina roots.</title>
        <authorList>
            <person name="Cohen M."/>
            <person name="Jospin G."/>
            <person name="Eisen J.A."/>
            <person name="Coil D.A."/>
        </authorList>
    </citation>
    <scope>NUCLEOTIDE SEQUENCE [LARGE SCALE GENOMIC DNA]</scope>
    <source>
        <strain evidence="2 3">UCD-MCMsp1aY</strain>
    </source>
</reference>
<feature type="signal peptide" evidence="1">
    <location>
        <begin position="1"/>
        <end position="25"/>
    </location>
</feature>
<dbReference type="RefSeq" id="WP_155695738.1">
    <property type="nucleotide sequence ID" value="NZ_WOCD01000003.1"/>
</dbReference>